<name>A0A2W5TFI2_9BACT</name>
<dbReference type="GO" id="GO:0008170">
    <property type="term" value="F:N-methyltransferase activity"/>
    <property type="evidence" value="ECO:0007669"/>
    <property type="project" value="InterPro"/>
</dbReference>
<dbReference type="GO" id="GO:0003677">
    <property type="term" value="F:DNA binding"/>
    <property type="evidence" value="ECO:0007669"/>
    <property type="project" value="InterPro"/>
</dbReference>
<dbReference type="GO" id="GO:0005737">
    <property type="term" value="C:cytoplasm"/>
    <property type="evidence" value="ECO:0007669"/>
    <property type="project" value="TreeGrafter"/>
</dbReference>
<sequence length="243" mass="27124">MTNRCINGDSTKNETWVKALNGRKADALISDPPYCLLTRRRKDGELRDPKNKKIDRGPVRRFENVREFRDFTKSWLQVAVQHLTPDAPIVLWMNLLGREPMTAACRELGYTHVRGEFVWGKRTREGNSGEEILRVVETALVYSRQPAPPASNASAAIPWSAVAGYDDDGEAERWGSHPNHKPFGVLEALMRTWSKAGQLVVDPFAGSGSIPAAALKLGRDIACIELEAEWAERVTKRLAGPHI</sequence>
<dbReference type="PANTHER" id="PTHR13370">
    <property type="entry name" value="RNA METHYLASE-RELATED"/>
    <property type="match status" value="1"/>
</dbReference>
<dbReference type="AlphaFoldDB" id="A0A2W5TFI2"/>
<keyword evidence="2 6" id="KW-0489">Methyltransferase</keyword>
<dbReference type="GO" id="GO:0032259">
    <property type="term" value="P:methylation"/>
    <property type="evidence" value="ECO:0007669"/>
    <property type="project" value="UniProtKB-KW"/>
</dbReference>
<comment type="caution">
    <text evidence="6">The sequence shown here is derived from an EMBL/GenBank/DDBJ whole genome shotgun (WGS) entry which is preliminary data.</text>
</comment>
<dbReference type="Gene3D" id="3.40.50.150">
    <property type="entry name" value="Vaccinia Virus protein VP39"/>
    <property type="match status" value="1"/>
</dbReference>
<keyword evidence="3 6" id="KW-0808">Transferase</keyword>
<dbReference type="PRINTS" id="PR00508">
    <property type="entry name" value="S21N4MTFRASE"/>
</dbReference>
<dbReference type="Pfam" id="PF01555">
    <property type="entry name" value="N6_N4_Mtase"/>
    <property type="match status" value="1"/>
</dbReference>
<organism evidence="6 7">
    <name type="scientific">Archangium gephyra</name>
    <dbReference type="NCBI Taxonomy" id="48"/>
    <lineage>
        <taxon>Bacteria</taxon>
        <taxon>Pseudomonadati</taxon>
        <taxon>Myxococcota</taxon>
        <taxon>Myxococcia</taxon>
        <taxon>Myxococcales</taxon>
        <taxon>Cystobacterineae</taxon>
        <taxon>Archangiaceae</taxon>
        <taxon>Archangium</taxon>
    </lineage>
</organism>
<evidence type="ECO:0000313" key="7">
    <source>
        <dbReference type="Proteomes" id="UP000249061"/>
    </source>
</evidence>
<dbReference type="InterPro" id="IPR002052">
    <property type="entry name" value="DNA_methylase_N6_adenine_CS"/>
</dbReference>
<comment type="similarity">
    <text evidence="1 4">Belongs to the N(4)/N(6)-methyltransferase family.</text>
</comment>
<protein>
    <recommendedName>
        <fullName evidence="4">Methyltransferase</fullName>
        <ecNumber evidence="4">2.1.1.-</ecNumber>
    </recommendedName>
</protein>
<dbReference type="InterPro" id="IPR029063">
    <property type="entry name" value="SAM-dependent_MTases_sf"/>
</dbReference>
<evidence type="ECO:0000256" key="2">
    <source>
        <dbReference type="ARBA" id="ARBA00022603"/>
    </source>
</evidence>
<accession>A0A2W5TFI2</accession>
<dbReference type="SUPFAM" id="SSF53335">
    <property type="entry name" value="S-adenosyl-L-methionine-dependent methyltransferases"/>
    <property type="match status" value="1"/>
</dbReference>
<dbReference type="Proteomes" id="UP000249061">
    <property type="component" value="Unassembled WGS sequence"/>
</dbReference>
<proteinExistence type="inferred from homology"/>
<dbReference type="EC" id="2.1.1.-" evidence="4"/>
<evidence type="ECO:0000256" key="1">
    <source>
        <dbReference type="ARBA" id="ARBA00006594"/>
    </source>
</evidence>
<evidence type="ECO:0000313" key="6">
    <source>
        <dbReference type="EMBL" id="PZR12003.1"/>
    </source>
</evidence>
<evidence type="ECO:0000259" key="5">
    <source>
        <dbReference type="Pfam" id="PF01555"/>
    </source>
</evidence>
<gene>
    <name evidence="6" type="ORF">DI536_16910</name>
</gene>
<feature type="domain" description="DNA methylase N-4/N-6" evidence="5">
    <location>
        <begin position="26"/>
        <end position="232"/>
    </location>
</feature>
<dbReference type="PROSITE" id="PS00092">
    <property type="entry name" value="N6_MTASE"/>
    <property type="match status" value="1"/>
</dbReference>
<reference evidence="6 7" key="1">
    <citation type="submission" date="2017-08" db="EMBL/GenBank/DDBJ databases">
        <title>Infants hospitalized years apart are colonized by the same room-sourced microbial strains.</title>
        <authorList>
            <person name="Brooks B."/>
            <person name="Olm M.R."/>
            <person name="Firek B.A."/>
            <person name="Baker R."/>
            <person name="Thomas B.C."/>
            <person name="Morowitz M.J."/>
            <person name="Banfield J.F."/>
        </authorList>
    </citation>
    <scope>NUCLEOTIDE SEQUENCE [LARGE SCALE GENOMIC DNA]</scope>
    <source>
        <strain evidence="6">S2_003_000_R2_14</strain>
    </source>
</reference>
<dbReference type="PANTHER" id="PTHR13370:SF3">
    <property type="entry name" value="TRNA (GUANINE(10)-N2)-METHYLTRANSFERASE HOMOLOG"/>
    <property type="match status" value="1"/>
</dbReference>
<dbReference type="EMBL" id="QFQP01000013">
    <property type="protein sequence ID" value="PZR12003.1"/>
    <property type="molecule type" value="Genomic_DNA"/>
</dbReference>
<dbReference type="InterPro" id="IPR002941">
    <property type="entry name" value="DNA_methylase_N4/N6"/>
</dbReference>
<evidence type="ECO:0000256" key="4">
    <source>
        <dbReference type="RuleBase" id="RU362026"/>
    </source>
</evidence>
<dbReference type="InterPro" id="IPR001091">
    <property type="entry name" value="RM_Methyltransferase"/>
</dbReference>
<evidence type="ECO:0000256" key="3">
    <source>
        <dbReference type="ARBA" id="ARBA00022679"/>
    </source>
</evidence>